<evidence type="ECO:0000256" key="4">
    <source>
        <dbReference type="ARBA" id="ARBA00016244"/>
    </source>
</evidence>
<protein>
    <recommendedName>
        <fullName evidence="4">Flagellar hook-associated protein 1</fullName>
    </recommendedName>
</protein>
<keyword evidence="12" id="KW-1185">Reference proteome</keyword>
<dbReference type="Proteomes" id="UP001265550">
    <property type="component" value="Unassembled WGS sequence"/>
</dbReference>
<dbReference type="PROSITE" id="PS00588">
    <property type="entry name" value="FLAGELLA_BB_ROD"/>
    <property type="match status" value="1"/>
</dbReference>
<dbReference type="InterPro" id="IPR010930">
    <property type="entry name" value="Flg_bb/hook_C_dom"/>
</dbReference>
<proteinExistence type="inferred from homology"/>
<sequence>MSALNIGARALNANLAALQVIGNNIANVNTPGYSRQNVIQQTSGYQQMGNGFFGKGMEIATVERSHNQYLTREAQKAGSVAAADALRYARLQQLEAAFPTGSAGLGTALNDMLNAWTDVASSPGNLTARTVVIAKGEEFASRLRNTASQIDSLQQTTKKQVEGTVKTINTLAQDLARVNTRITESQGSGHTPNDLLDQRDKILGELNKYVQTTNVHAADGSVSVFVAGSQPLVLGSRSNTMAVGADSTDASRVVVSFVQGGVSTPIPDGSLGGGELAGLMRFMNEDLVDVQNLVGRLALATATTVNNQHRLGVDLQGNPGQNFFNQPAAATGLARPGNSGSAQVSASVADPTALIASDYELRFEATGMSVIRLSDGTATPVGSLPAVVDGLTFNLDNGAGNPGDSFLIRPYEAAARNLQVAIGSPDRLAAASPVMVTPGTGNSGGLSVESLYASSASANLTDPVTITFLADGSFTATGLGPGNPAPDNPGPPPSYTFRPGEPITLNGWSLTMRGSPGAGDTFSVGAAPTASIGQNAGNGTGMLALRDLATFEGVPLSDGYVSLFSDIGTRVQGAEFAASFSANIADTAETARVNVAGVNLDEEAARLLQYQQAYQASAKFLQIAQSTFDSLLQTVGR</sequence>
<feature type="domain" description="Flagellar hook-associated protein FlgK helical" evidence="10">
    <location>
        <begin position="91"/>
        <end position="324"/>
    </location>
</feature>
<feature type="domain" description="Flagellar basal-body/hook protein C-terminal" evidence="8">
    <location>
        <begin position="593"/>
        <end position="633"/>
    </location>
</feature>
<accession>A0ABU1VA69</accession>
<dbReference type="Pfam" id="PF21158">
    <property type="entry name" value="flgK_1st_1"/>
    <property type="match status" value="1"/>
</dbReference>
<keyword evidence="11" id="KW-0966">Cell projection</keyword>
<dbReference type="InterPro" id="IPR053927">
    <property type="entry name" value="FlgK_helical"/>
</dbReference>
<dbReference type="InterPro" id="IPR001444">
    <property type="entry name" value="Flag_bb_rod_N"/>
</dbReference>
<dbReference type="Pfam" id="PF06429">
    <property type="entry name" value="Flg_bbr_C"/>
    <property type="match status" value="1"/>
</dbReference>
<dbReference type="Pfam" id="PF00460">
    <property type="entry name" value="Flg_bb_rod"/>
    <property type="match status" value="1"/>
</dbReference>
<comment type="caution">
    <text evidence="11">The sequence shown here is derived from an EMBL/GenBank/DDBJ whole genome shotgun (WGS) entry which is preliminary data.</text>
</comment>
<dbReference type="InterPro" id="IPR049119">
    <property type="entry name" value="FlgK_D2-like"/>
</dbReference>
<dbReference type="InterPro" id="IPR002371">
    <property type="entry name" value="FlgK"/>
</dbReference>
<keyword evidence="11" id="KW-0282">Flagellum</keyword>
<organism evidence="11 12">
    <name type="scientific">Hydrogenophaga laconesensis</name>
    <dbReference type="NCBI Taxonomy" id="1805971"/>
    <lineage>
        <taxon>Bacteria</taxon>
        <taxon>Pseudomonadati</taxon>
        <taxon>Pseudomonadota</taxon>
        <taxon>Betaproteobacteria</taxon>
        <taxon>Burkholderiales</taxon>
        <taxon>Comamonadaceae</taxon>
        <taxon>Hydrogenophaga</taxon>
    </lineage>
</organism>
<dbReference type="PANTHER" id="PTHR30033">
    <property type="entry name" value="FLAGELLAR HOOK-ASSOCIATED PROTEIN 1"/>
    <property type="match status" value="1"/>
</dbReference>
<evidence type="ECO:0000259" key="8">
    <source>
        <dbReference type="Pfam" id="PF06429"/>
    </source>
</evidence>
<evidence type="ECO:0000256" key="2">
    <source>
        <dbReference type="ARBA" id="ARBA00004613"/>
    </source>
</evidence>
<dbReference type="NCBIfam" id="TIGR02492">
    <property type="entry name" value="flgK_ends"/>
    <property type="match status" value="1"/>
</dbReference>
<feature type="domain" description="Flagellar basal body rod protein N-terminal" evidence="7">
    <location>
        <begin position="4"/>
        <end position="33"/>
    </location>
</feature>
<evidence type="ECO:0000259" key="10">
    <source>
        <dbReference type="Pfam" id="PF22638"/>
    </source>
</evidence>
<comment type="similarity">
    <text evidence="3">Belongs to the flagella basal body rod proteins family.</text>
</comment>
<dbReference type="InterPro" id="IPR019776">
    <property type="entry name" value="Flagellar_basal_body_rod_CS"/>
</dbReference>
<evidence type="ECO:0000256" key="1">
    <source>
        <dbReference type="ARBA" id="ARBA00004365"/>
    </source>
</evidence>
<gene>
    <name evidence="11" type="ORF">J2X09_002107</name>
</gene>
<evidence type="ECO:0000313" key="12">
    <source>
        <dbReference type="Proteomes" id="UP001265550"/>
    </source>
</evidence>
<dbReference type="PANTHER" id="PTHR30033:SF1">
    <property type="entry name" value="FLAGELLAR HOOK-ASSOCIATED PROTEIN 1"/>
    <property type="match status" value="1"/>
</dbReference>
<reference evidence="11 12" key="1">
    <citation type="submission" date="2023-07" db="EMBL/GenBank/DDBJ databases">
        <title>Sorghum-associated microbial communities from plants grown in Nebraska, USA.</title>
        <authorList>
            <person name="Schachtman D."/>
        </authorList>
    </citation>
    <scope>NUCLEOTIDE SEQUENCE [LARGE SCALE GENOMIC DNA]</scope>
    <source>
        <strain evidence="11 12">BE240</strain>
    </source>
</reference>
<evidence type="ECO:0000259" key="9">
    <source>
        <dbReference type="Pfam" id="PF21158"/>
    </source>
</evidence>
<evidence type="ECO:0000256" key="6">
    <source>
        <dbReference type="ARBA" id="ARBA00023143"/>
    </source>
</evidence>
<keyword evidence="11" id="KW-0969">Cilium</keyword>
<feature type="domain" description="Flagellar hook-associated protein 1 D2-like" evidence="9">
    <location>
        <begin position="337"/>
        <end position="410"/>
    </location>
</feature>
<evidence type="ECO:0000259" key="7">
    <source>
        <dbReference type="Pfam" id="PF00460"/>
    </source>
</evidence>
<evidence type="ECO:0000256" key="5">
    <source>
        <dbReference type="ARBA" id="ARBA00022525"/>
    </source>
</evidence>
<comment type="subcellular location">
    <subcellularLocation>
        <location evidence="1">Bacterial flagellum</location>
    </subcellularLocation>
    <subcellularLocation>
        <location evidence="2">Secreted</location>
    </subcellularLocation>
</comment>
<dbReference type="RefSeq" id="WP_204733374.1">
    <property type="nucleotide sequence ID" value="NZ_JAVDWE010000005.1"/>
</dbReference>
<dbReference type="PRINTS" id="PR01005">
    <property type="entry name" value="FLGHOOKAP1"/>
</dbReference>
<keyword evidence="5" id="KW-0964">Secreted</keyword>
<dbReference type="SUPFAM" id="SSF64518">
    <property type="entry name" value="Phase 1 flagellin"/>
    <property type="match status" value="1"/>
</dbReference>
<evidence type="ECO:0000313" key="11">
    <source>
        <dbReference type="EMBL" id="MDR7094366.1"/>
    </source>
</evidence>
<keyword evidence="6" id="KW-0975">Bacterial flagellum</keyword>
<name>A0ABU1VA69_9BURK</name>
<evidence type="ECO:0000256" key="3">
    <source>
        <dbReference type="ARBA" id="ARBA00009677"/>
    </source>
</evidence>
<dbReference type="EMBL" id="JAVDWE010000005">
    <property type="protein sequence ID" value="MDR7094366.1"/>
    <property type="molecule type" value="Genomic_DNA"/>
</dbReference>
<dbReference type="Pfam" id="PF22638">
    <property type="entry name" value="FlgK_D1"/>
    <property type="match status" value="1"/>
</dbReference>